<evidence type="ECO:0000256" key="9">
    <source>
        <dbReference type="ARBA" id="ARBA00022660"/>
    </source>
</evidence>
<dbReference type="GO" id="GO:0005975">
    <property type="term" value="P:carbohydrate metabolic process"/>
    <property type="evidence" value="ECO:0007669"/>
    <property type="project" value="InterPro"/>
</dbReference>
<reference evidence="31" key="2">
    <citation type="submission" date="2015-03" db="UniProtKB">
        <authorList>
            <consortium name="EnsemblPlants"/>
        </authorList>
    </citation>
    <scope>IDENTIFICATION</scope>
</reference>
<dbReference type="PROSITE" id="PS51296">
    <property type="entry name" value="RIESKE"/>
    <property type="match status" value="1"/>
</dbReference>
<dbReference type="InterPro" id="IPR006317">
    <property type="entry name" value="Ubiquinol_cyt_c_Rdtase_Fe-S-su"/>
</dbReference>
<dbReference type="SUPFAM" id="SSF81502">
    <property type="entry name" value="ISP transmembrane anchor"/>
    <property type="match status" value="1"/>
</dbReference>
<keyword evidence="8" id="KW-0963">Cytoplasm</keyword>
<keyword evidence="22" id="KW-0472">Membrane</keyword>
<protein>
    <recommendedName>
        <fullName evidence="7">quinol--cytochrome-c reductase</fullName>
        <ecNumber evidence="7">7.1.1.8</ecNumber>
    </recommendedName>
</protein>
<evidence type="ECO:0000256" key="7">
    <source>
        <dbReference type="ARBA" id="ARBA00012951"/>
    </source>
</evidence>
<keyword evidence="12" id="KW-0001">2Fe-2S</keyword>
<evidence type="ECO:0000256" key="20">
    <source>
        <dbReference type="ARBA" id="ARBA00023126"/>
    </source>
</evidence>
<keyword evidence="9" id="KW-0679">Respiratory chain</keyword>
<dbReference type="InterPro" id="IPR018225">
    <property type="entry name" value="Transaldolase_AS"/>
</dbReference>
<evidence type="ECO:0000256" key="10">
    <source>
        <dbReference type="ARBA" id="ARBA00022679"/>
    </source>
</evidence>
<dbReference type="Gramene" id="Bo2g011270.1">
    <property type="protein sequence ID" value="Bo2g011270.1"/>
    <property type="gene ID" value="Bo2g011270"/>
</dbReference>
<evidence type="ECO:0000313" key="31">
    <source>
        <dbReference type="EnsemblPlants" id="Bo2g011270.1"/>
    </source>
</evidence>
<dbReference type="InterPro" id="IPR004732">
    <property type="entry name" value="Transaldolase_2"/>
</dbReference>
<evidence type="ECO:0000256" key="16">
    <source>
        <dbReference type="ARBA" id="ARBA00022967"/>
    </source>
</evidence>
<dbReference type="InterPro" id="IPR004192">
    <property type="entry name" value="Rieske_TM"/>
</dbReference>
<keyword evidence="24" id="KW-0704">Schiff base</keyword>
<dbReference type="InterPro" id="IPR058353">
    <property type="entry name" value="DUF8040"/>
</dbReference>
<dbReference type="InterPro" id="IPR005805">
    <property type="entry name" value="Rieske_Fe-S_prot_C"/>
</dbReference>
<dbReference type="EnsemblPlants" id="Bo2g011270.1">
    <property type="protein sequence ID" value="Bo2g011270.1"/>
    <property type="gene ID" value="Bo2g011270"/>
</dbReference>
<evidence type="ECO:0000256" key="29">
    <source>
        <dbReference type="SAM" id="MobiDB-lite"/>
    </source>
</evidence>
<comment type="subcellular location">
    <subcellularLocation>
        <location evidence="3">Cytoplasm</location>
    </subcellularLocation>
    <subcellularLocation>
        <location evidence="2">Mitochondrion inner membrane</location>
        <topology evidence="2">Single-pass membrane protein</topology>
    </subcellularLocation>
</comment>
<dbReference type="HAMAP" id="MF_00493">
    <property type="entry name" value="Transaldolase_2"/>
    <property type="match status" value="1"/>
</dbReference>
<evidence type="ECO:0000256" key="15">
    <source>
        <dbReference type="ARBA" id="ARBA00022946"/>
    </source>
</evidence>
<keyword evidence="23" id="KW-1015">Disulfide bond</keyword>
<dbReference type="GO" id="GO:0005743">
    <property type="term" value="C:mitochondrial inner membrane"/>
    <property type="evidence" value="ECO:0007669"/>
    <property type="project" value="UniProtKB-SubCell"/>
</dbReference>
<keyword evidence="19" id="KW-0411">Iron-sulfur</keyword>
<dbReference type="Pfam" id="PF00923">
    <property type="entry name" value="TAL_FSA"/>
    <property type="match status" value="1"/>
</dbReference>
<evidence type="ECO:0000256" key="28">
    <source>
        <dbReference type="ARBA" id="ARBA00063866"/>
    </source>
</evidence>
<organism evidence="31 32">
    <name type="scientific">Brassica oleracea var. oleracea</name>
    <dbReference type="NCBI Taxonomy" id="109376"/>
    <lineage>
        <taxon>Eukaryota</taxon>
        <taxon>Viridiplantae</taxon>
        <taxon>Streptophyta</taxon>
        <taxon>Embryophyta</taxon>
        <taxon>Tracheophyta</taxon>
        <taxon>Spermatophyta</taxon>
        <taxon>Magnoliopsida</taxon>
        <taxon>eudicotyledons</taxon>
        <taxon>Gunneridae</taxon>
        <taxon>Pentapetalae</taxon>
        <taxon>rosids</taxon>
        <taxon>malvids</taxon>
        <taxon>Brassicales</taxon>
        <taxon>Brassicaceae</taxon>
        <taxon>Brassiceae</taxon>
        <taxon>Brassica</taxon>
    </lineage>
</organism>
<comment type="subunit">
    <text evidence="28">Component of the ubiquinol-cytochrome c oxidoreductase (cytochrome b-c1 complex, complex III, CIII), a multisubunit enzyme composed of 10 subunits. The complex is composed of 3 respiratory subunits cytochrome b (MT-CYB), cytochrome c1 (CYC1-1 or CYC1-2) and Rieske protein (UCR1-1 or UCR1-2), 2 core protein subunits MPPalpha1 (or MPPalpha2) and MPPB, and 5 low-molecular weight protein subunits QCR7-1 (or QCR7-2), UCRQ-1 (or UCRQ-2), QCR9, UCRY and probably QCR6-1 (or QCR6-2). The complex exists as an obligatory dimer and forms supercomplexes (SCs) in the inner mitochondrial membrane with NADH-ubiquinone oxidoreductase (complex I, CI), resulting in different assemblies (supercomplexes SCI(1)III(2) and SCI(2)III(4)).</text>
</comment>
<evidence type="ECO:0000313" key="32">
    <source>
        <dbReference type="Proteomes" id="UP000032141"/>
    </source>
</evidence>
<evidence type="ECO:0000256" key="12">
    <source>
        <dbReference type="ARBA" id="ARBA00022714"/>
    </source>
</evidence>
<dbReference type="NCBIfam" id="TIGR01416">
    <property type="entry name" value="Rieske_proteo"/>
    <property type="match status" value="1"/>
</dbReference>
<feature type="compositionally biased region" description="Low complexity" evidence="29">
    <location>
        <begin position="200"/>
        <end position="209"/>
    </location>
</feature>
<dbReference type="NCBIfam" id="NF002881">
    <property type="entry name" value="PRK03343.1"/>
    <property type="match status" value="1"/>
</dbReference>
<dbReference type="InterPro" id="IPR001585">
    <property type="entry name" value="TAL/FSA"/>
</dbReference>
<keyword evidence="15" id="KW-0809">Transit peptide</keyword>
<evidence type="ECO:0000259" key="30">
    <source>
        <dbReference type="PROSITE" id="PS51296"/>
    </source>
</evidence>
<feature type="region of interest" description="Disordered" evidence="29">
    <location>
        <begin position="188"/>
        <end position="212"/>
    </location>
</feature>
<dbReference type="AlphaFoldDB" id="A0A0D3AIU4"/>
<dbReference type="GO" id="GO:0004801">
    <property type="term" value="F:transaldolase activity"/>
    <property type="evidence" value="ECO:0007669"/>
    <property type="project" value="UniProtKB-EC"/>
</dbReference>
<dbReference type="SUPFAM" id="SSF51569">
    <property type="entry name" value="Aldolase"/>
    <property type="match status" value="1"/>
</dbReference>
<dbReference type="Proteomes" id="UP000032141">
    <property type="component" value="Chromosome C2"/>
</dbReference>
<dbReference type="GO" id="GO:0006098">
    <property type="term" value="P:pentose-phosphate shunt"/>
    <property type="evidence" value="ECO:0007669"/>
    <property type="project" value="UniProtKB-UniPathway"/>
</dbReference>
<evidence type="ECO:0000256" key="14">
    <source>
        <dbReference type="ARBA" id="ARBA00022792"/>
    </source>
</evidence>
<dbReference type="PANTHER" id="PTHR10683">
    <property type="entry name" value="TRANSALDOLASE"/>
    <property type="match status" value="1"/>
</dbReference>
<dbReference type="GO" id="GO:0051537">
    <property type="term" value="F:2 iron, 2 sulfur cluster binding"/>
    <property type="evidence" value="ECO:0007669"/>
    <property type="project" value="UniProtKB-KW"/>
</dbReference>
<comment type="similarity">
    <text evidence="6">Belongs to the Rieske iron-sulfur protein family.</text>
</comment>
<comment type="cofactor">
    <cofactor evidence="26">
        <name>[2Fe-2S] cluster</name>
        <dbReference type="ChEBI" id="CHEBI:190135"/>
    </cofactor>
</comment>
<dbReference type="InterPro" id="IPR017941">
    <property type="entry name" value="Rieske_2Fe-2S"/>
</dbReference>
<dbReference type="eggNOG" id="KOG1671">
    <property type="taxonomic scope" value="Eukaryota"/>
</dbReference>
<comment type="function">
    <text evidence="1">Transaldolase is important for the balance of metabolites in the pentose-phosphate pathway.</text>
</comment>
<dbReference type="CDD" id="cd03470">
    <property type="entry name" value="Rieske_cytochrome_bc1"/>
    <property type="match status" value="1"/>
</dbReference>
<dbReference type="eggNOG" id="KOG2772">
    <property type="taxonomic scope" value="Eukaryota"/>
</dbReference>
<evidence type="ECO:0000256" key="3">
    <source>
        <dbReference type="ARBA" id="ARBA00004496"/>
    </source>
</evidence>
<keyword evidence="13" id="KW-0479">Metal-binding</keyword>
<keyword evidence="32" id="KW-1185">Reference proteome</keyword>
<keyword evidence="17" id="KW-1133">Transmembrane helix</keyword>
<evidence type="ECO:0000256" key="1">
    <source>
        <dbReference type="ARBA" id="ARBA00003518"/>
    </source>
</evidence>
<reference evidence="31 32" key="1">
    <citation type="journal article" date="2014" name="Genome Biol.">
        <title>Transcriptome and methylome profiling reveals relics of genome dominance in the mesopolyploid Brassica oleracea.</title>
        <authorList>
            <person name="Parkin I.A."/>
            <person name="Koh C."/>
            <person name="Tang H."/>
            <person name="Robinson S.J."/>
            <person name="Kagale S."/>
            <person name="Clarke W.E."/>
            <person name="Town C.D."/>
            <person name="Nixon J."/>
            <person name="Krishnakumar V."/>
            <person name="Bidwell S.L."/>
            <person name="Denoeud F."/>
            <person name="Belcram H."/>
            <person name="Links M.G."/>
            <person name="Just J."/>
            <person name="Clarke C."/>
            <person name="Bender T."/>
            <person name="Huebert T."/>
            <person name="Mason A.S."/>
            <person name="Pires J.C."/>
            <person name="Barker G."/>
            <person name="Moore J."/>
            <person name="Walley P.G."/>
            <person name="Manoli S."/>
            <person name="Batley J."/>
            <person name="Edwards D."/>
            <person name="Nelson M.N."/>
            <person name="Wang X."/>
            <person name="Paterson A.H."/>
            <person name="King G."/>
            <person name="Bancroft I."/>
            <person name="Chalhoub B."/>
            <person name="Sharpe A.G."/>
        </authorList>
    </citation>
    <scope>NUCLEOTIDE SEQUENCE</scope>
    <source>
        <strain evidence="31 32">cv. TO1000</strain>
    </source>
</reference>
<dbReference type="InterPro" id="IPR036922">
    <property type="entry name" value="Rieske_2Fe-2S_sf"/>
</dbReference>
<evidence type="ECO:0000256" key="23">
    <source>
        <dbReference type="ARBA" id="ARBA00023157"/>
    </source>
</evidence>
<keyword evidence="16" id="KW-1278">Translocase</keyword>
<evidence type="ECO:0000256" key="2">
    <source>
        <dbReference type="ARBA" id="ARBA00004434"/>
    </source>
</evidence>
<evidence type="ECO:0000256" key="22">
    <source>
        <dbReference type="ARBA" id="ARBA00023136"/>
    </source>
</evidence>
<dbReference type="PROSITE" id="PS01054">
    <property type="entry name" value="TRANSALDOLASE_1"/>
    <property type="match status" value="1"/>
</dbReference>
<evidence type="ECO:0000256" key="5">
    <source>
        <dbReference type="ARBA" id="ARBA00008426"/>
    </source>
</evidence>
<dbReference type="PANTHER" id="PTHR10683:SF31">
    <property type="entry name" value="TRANSALDOLASE"/>
    <property type="match status" value="1"/>
</dbReference>
<evidence type="ECO:0000256" key="8">
    <source>
        <dbReference type="ARBA" id="ARBA00022490"/>
    </source>
</evidence>
<evidence type="ECO:0000256" key="25">
    <source>
        <dbReference type="ARBA" id="ARBA00029351"/>
    </source>
</evidence>
<dbReference type="CDD" id="cd00955">
    <property type="entry name" value="Transaldolase_like"/>
    <property type="match status" value="1"/>
</dbReference>
<evidence type="ECO:0000256" key="19">
    <source>
        <dbReference type="ARBA" id="ARBA00023014"/>
    </source>
</evidence>
<keyword evidence="21" id="KW-0496">Mitochondrion</keyword>
<keyword evidence="11" id="KW-0812">Transmembrane</keyword>
<evidence type="ECO:0000256" key="6">
    <source>
        <dbReference type="ARBA" id="ARBA00010651"/>
    </source>
</evidence>
<dbReference type="EC" id="7.1.1.8" evidence="7"/>
<dbReference type="GO" id="GO:0008121">
    <property type="term" value="F:quinol-cytochrome-c reductase activity"/>
    <property type="evidence" value="ECO:0007669"/>
    <property type="project" value="UniProtKB-EC"/>
</dbReference>
<sequence length="855" mass="95211">MDQNFHEEEDIMMDIDQTNNDDFDASLFLMVVMVAIGAQFQNSRKRIMGQHFIERPLRRPVTNLGEQYIQKVLKEDSQHFRVLYRMFPDVFLKLSSILREKAGLQDTRFISVEEMLAIFMLTVGQNSRYCSVKDTFKRSKFAISTSFNQCFESFTCHSSKPNEMLRVAGRRLFSLSQRSSTATSFALSRDHSLSDGGGDSSSPPRSVPSTNLSPFDSYHRSLIRGFSSQVLTQGNEVGFGSEPATVEAVKTPNSKIVYDDHNHERYPPGDPSKRAFAYFVLSGGRFVYASVLRLLVLKLIVSMSASKDVLALASLEVDLGSIEPGTTVTVKWRGKPVFIRRRTEDDIKLANSVDLGSLRDPQEDSVRVKNPEWLVVVGVCTHLGCIPLPNAGDYGGWFCPCHGSHYDISGRIRKGPAPYNLELQIFFFLLRLAKILHHSPHSELEAFLFFSSLPSLQPNIKTFPLSVPHCELATYLESHKASGGNGSTAERTTLHDLYEKEGQSPWYDNLCRPVTDLLPFIARGVRGVTSNPAIFQKAISTSNAYNDQFRTLVESGKDIESAYWELVVKDIQDACKLFEPIYDQTEAEDGYVSVEVSPMLADDTKGTVEAAKYLHKVVNRRNVYIKIPATAPCVPSIRDVIASGISVNVTLIFSIARYEAVIDAYLDGLEASGLDDLSRVTSVASFFVSRVDTLMDKMLEKIGTPEALDLRGKAAVAQAALAYKLYQKKFSGPRWEALVKKGAKKQRLLWASTSVKNPAYSDTLYVAPLIGPDTVSTMPDQALEAFIDHGTVKRTIDENVSEAEGVYSALEKLGIEWNKVGEQLEEEGVDSFKKSFESLLGTLQDKANTLKLASR</sequence>
<evidence type="ECO:0000256" key="17">
    <source>
        <dbReference type="ARBA" id="ARBA00022989"/>
    </source>
</evidence>
<keyword evidence="9" id="KW-0249">Electron transport</keyword>
<dbReference type="UniPathway" id="UPA00115">
    <property type="reaction ID" value="UER00414"/>
</dbReference>
<evidence type="ECO:0000256" key="24">
    <source>
        <dbReference type="ARBA" id="ARBA00023270"/>
    </source>
</evidence>
<feature type="domain" description="Rieske" evidence="30">
    <location>
        <begin position="347"/>
        <end position="422"/>
    </location>
</feature>
<dbReference type="Pfam" id="PF26138">
    <property type="entry name" value="DUF8040"/>
    <property type="match status" value="1"/>
</dbReference>
<dbReference type="NCBIfam" id="TIGR00876">
    <property type="entry name" value="tal_mycobact"/>
    <property type="match status" value="1"/>
</dbReference>
<evidence type="ECO:0000256" key="21">
    <source>
        <dbReference type="ARBA" id="ARBA00023128"/>
    </source>
</evidence>
<evidence type="ECO:0000256" key="11">
    <source>
        <dbReference type="ARBA" id="ARBA00022692"/>
    </source>
</evidence>
<dbReference type="STRING" id="109376.A0A0D3AIU4"/>
<keyword evidence="20" id="KW-0570">Pentose shunt</keyword>
<evidence type="ECO:0000256" key="26">
    <source>
        <dbReference type="ARBA" id="ARBA00034078"/>
    </source>
</evidence>
<dbReference type="FunFam" id="2.102.10.10:FF:000001">
    <property type="entry name" value="Cytochrome b-c1 complex subunit Rieske, mitochondrial"/>
    <property type="match status" value="1"/>
</dbReference>
<proteinExistence type="inferred from homology"/>
<comment type="catalytic activity">
    <reaction evidence="25">
        <text>a quinol + 2 Fe(III)-[cytochrome c](out) = a quinone + 2 Fe(II)-[cytochrome c](out) + 2 H(+)(out)</text>
        <dbReference type="Rhea" id="RHEA:11484"/>
        <dbReference type="Rhea" id="RHEA-COMP:10350"/>
        <dbReference type="Rhea" id="RHEA-COMP:14399"/>
        <dbReference type="ChEBI" id="CHEBI:15378"/>
        <dbReference type="ChEBI" id="CHEBI:24646"/>
        <dbReference type="ChEBI" id="CHEBI:29033"/>
        <dbReference type="ChEBI" id="CHEBI:29034"/>
        <dbReference type="ChEBI" id="CHEBI:132124"/>
        <dbReference type="EC" id="7.1.1.8"/>
    </reaction>
</comment>
<name>A0A0D3AIU4_BRAOL</name>
<comment type="similarity">
    <text evidence="5">Belongs to the transaldolase family. Type 2 subfamily.</text>
</comment>
<dbReference type="SUPFAM" id="SSF50022">
    <property type="entry name" value="ISP domain"/>
    <property type="match status" value="1"/>
</dbReference>
<dbReference type="HOGENOM" id="CLU_334143_0_0_1"/>
<dbReference type="Pfam" id="PF02921">
    <property type="entry name" value="UCR_TM"/>
    <property type="match status" value="1"/>
</dbReference>
<evidence type="ECO:0000256" key="18">
    <source>
        <dbReference type="ARBA" id="ARBA00023004"/>
    </source>
</evidence>
<comment type="catalytic activity">
    <reaction evidence="27">
        <text>D-sedoheptulose 7-phosphate + D-glyceraldehyde 3-phosphate = D-erythrose 4-phosphate + beta-D-fructose 6-phosphate</text>
        <dbReference type="Rhea" id="RHEA:17053"/>
        <dbReference type="ChEBI" id="CHEBI:16897"/>
        <dbReference type="ChEBI" id="CHEBI:57483"/>
        <dbReference type="ChEBI" id="CHEBI:57634"/>
        <dbReference type="ChEBI" id="CHEBI:59776"/>
        <dbReference type="EC" id="2.2.1.2"/>
    </reaction>
</comment>
<comment type="pathway">
    <text evidence="4">Carbohydrate degradation; pentose phosphate pathway.</text>
</comment>
<evidence type="ECO:0000256" key="27">
    <source>
        <dbReference type="ARBA" id="ARBA00048810"/>
    </source>
</evidence>
<accession>A0A0D3AIU4</accession>
<evidence type="ECO:0000256" key="4">
    <source>
        <dbReference type="ARBA" id="ARBA00004959"/>
    </source>
</evidence>
<keyword evidence="18" id="KW-0408">Iron</keyword>
<evidence type="ECO:0000256" key="13">
    <source>
        <dbReference type="ARBA" id="ARBA00022723"/>
    </source>
</evidence>
<dbReference type="Gene3D" id="3.20.20.70">
    <property type="entry name" value="Aldolase class I"/>
    <property type="match status" value="1"/>
</dbReference>
<keyword evidence="9" id="KW-0813">Transport</keyword>
<keyword evidence="14" id="KW-0999">Mitochondrion inner membrane</keyword>
<keyword evidence="10" id="KW-0808">Transferase</keyword>
<dbReference type="InterPro" id="IPR013785">
    <property type="entry name" value="Aldolase_TIM"/>
</dbReference>
<dbReference type="GO" id="GO:0046872">
    <property type="term" value="F:metal ion binding"/>
    <property type="evidence" value="ECO:0007669"/>
    <property type="project" value="UniProtKB-KW"/>
</dbReference>
<dbReference type="PRINTS" id="PR00162">
    <property type="entry name" value="RIESKE"/>
</dbReference>
<dbReference type="eggNOG" id="KOG4585">
    <property type="taxonomic scope" value="Eukaryota"/>
</dbReference>
<dbReference type="Pfam" id="PF00355">
    <property type="entry name" value="Rieske"/>
    <property type="match status" value="1"/>
</dbReference>
<dbReference type="Gene3D" id="2.102.10.10">
    <property type="entry name" value="Rieske [2Fe-2S] iron-sulphur domain"/>
    <property type="match status" value="1"/>
</dbReference>
<dbReference type="FunFam" id="3.20.20.70:FF:000174">
    <property type="entry name" value="Transaldolase type"/>
    <property type="match status" value="1"/>
</dbReference>